<organism evidence="1 2">
    <name type="scientific">Belliella alkalica</name>
    <dbReference type="NCBI Taxonomy" id="1730871"/>
    <lineage>
        <taxon>Bacteria</taxon>
        <taxon>Pseudomonadati</taxon>
        <taxon>Bacteroidota</taxon>
        <taxon>Cytophagia</taxon>
        <taxon>Cytophagales</taxon>
        <taxon>Cyclobacteriaceae</taxon>
        <taxon>Belliella</taxon>
    </lineage>
</organism>
<gene>
    <name evidence="1" type="ORF">MM213_18185</name>
</gene>
<reference evidence="1" key="1">
    <citation type="submission" date="2022-03" db="EMBL/GenBank/DDBJ databases">
        <title>De novo assembled genomes of Belliella spp. (Cyclobacteriaceae) strains.</title>
        <authorList>
            <person name="Szabo A."/>
            <person name="Korponai K."/>
            <person name="Felfoldi T."/>
        </authorList>
    </citation>
    <scope>NUCLEOTIDE SEQUENCE</scope>
    <source>
        <strain evidence="1">DSM 111903</strain>
    </source>
</reference>
<dbReference type="EMBL" id="JAKZGO010000022">
    <property type="protein sequence ID" value="MCH7415435.1"/>
    <property type="molecule type" value="Genomic_DNA"/>
</dbReference>
<protein>
    <submittedName>
        <fullName evidence="1">Tyrosine-protein phosphatase</fullName>
    </submittedName>
</protein>
<sequence>MARGYGIKPCRSAYFLFRFLLHLVAAESLRTAIQTHGSIDSMLENELGIGEKEKNKLRKKFLVKK</sequence>
<proteinExistence type="predicted"/>
<comment type="caution">
    <text evidence="1">The sequence shown here is derived from an EMBL/GenBank/DDBJ whole genome shotgun (WGS) entry which is preliminary data.</text>
</comment>
<keyword evidence="2" id="KW-1185">Reference proteome</keyword>
<evidence type="ECO:0000313" key="1">
    <source>
        <dbReference type="EMBL" id="MCH7415435.1"/>
    </source>
</evidence>
<evidence type="ECO:0000313" key="2">
    <source>
        <dbReference type="Proteomes" id="UP001165430"/>
    </source>
</evidence>
<dbReference type="RefSeq" id="WP_241414321.1">
    <property type="nucleotide sequence ID" value="NZ_JAKZGO010000022.1"/>
</dbReference>
<accession>A0ABS9VHI2</accession>
<name>A0ABS9VHI2_9BACT</name>
<dbReference type="Proteomes" id="UP001165430">
    <property type="component" value="Unassembled WGS sequence"/>
</dbReference>